<protein>
    <recommendedName>
        <fullName evidence="3">Carboxylic ester hydrolase</fullName>
        <ecNumber evidence="3">3.1.1.-</ecNumber>
    </recommendedName>
</protein>
<dbReference type="Pfam" id="PF00135">
    <property type="entry name" value="COesterase"/>
    <property type="match status" value="1"/>
</dbReference>
<comment type="similarity">
    <text evidence="1 3">Belongs to the type-B carboxylesterase/lipase family.</text>
</comment>
<dbReference type="GO" id="GO:0016787">
    <property type="term" value="F:hydrolase activity"/>
    <property type="evidence" value="ECO:0007669"/>
    <property type="project" value="UniProtKB-KW"/>
</dbReference>
<dbReference type="AlphaFoldDB" id="A0A8E2B3B2"/>
<dbReference type="Proteomes" id="UP000250043">
    <property type="component" value="Unassembled WGS sequence"/>
</dbReference>
<dbReference type="EMBL" id="KV722402">
    <property type="protein sequence ID" value="OCH90540.1"/>
    <property type="molecule type" value="Genomic_DNA"/>
</dbReference>
<sequence>MALRSQFFQVALWATLASTSLSFPVSGPSIRLDGGTLVGINNASVDEYLGVPYALPPTGHLRFQLPQPNTPYSGTINATAFGPSCPGTASSSSTSSTNASSSSASSLPPSISAIFDILNGVGTTGPVSEDCLTLNVFVPSGTTPDAKLPVVAWVFGGGFSTGSAIDYNGQAVVKRSVELDEPLIYVSLNYRLSAFGFLSSKEVQEAGVGNLGLRDQRQALRWIQNYIGAFGGDPEKVTIWGESAGSWSVALQLLTNGGNPEGLFRAAFLESGSPLPVGNITQVQSTYDALVADANCTGSADTLQCLREVSFDNLQTAVANATGTLQQTQNLPWQPRVDGDFLPDMPMELVRKGNVANVPIINGDCEDEGTIFGLDATIAGVTVADNLTSWLPTILHGISEEDINSILEAYPDNVTLGSPFGTGTADAITPEYKRISALQGDLVFQAPRRYMLNELSAKQPMWSYLYTKGQSATILGAAHSTDLSDIYGPGDMTDFLINFVNYLNPNNKTGLFWPQYNTTSRAMMTFLDGTPSVEITQDTFREEQISLMATLGQKYPF</sequence>
<dbReference type="InterPro" id="IPR050309">
    <property type="entry name" value="Type-B_Carboxylest/Lipase"/>
</dbReference>
<dbReference type="InterPro" id="IPR019819">
    <property type="entry name" value="Carboxylesterase_B_CS"/>
</dbReference>
<dbReference type="SUPFAM" id="SSF53474">
    <property type="entry name" value="alpha/beta-Hydrolases"/>
    <property type="match status" value="1"/>
</dbReference>
<keyword evidence="2 3" id="KW-0378">Hydrolase</keyword>
<evidence type="ECO:0000256" key="1">
    <source>
        <dbReference type="ARBA" id="ARBA00005964"/>
    </source>
</evidence>
<feature type="signal peptide" evidence="3">
    <location>
        <begin position="1"/>
        <end position="22"/>
    </location>
</feature>
<organism evidence="6 7">
    <name type="scientific">Obba rivulosa</name>
    <dbReference type="NCBI Taxonomy" id="1052685"/>
    <lineage>
        <taxon>Eukaryota</taxon>
        <taxon>Fungi</taxon>
        <taxon>Dikarya</taxon>
        <taxon>Basidiomycota</taxon>
        <taxon>Agaricomycotina</taxon>
        <taxon>Agaricomycetes</taxon>
        <taxon>Polyporales</taxon>
        <taxon>Gelatoporiaceae</taxon>
        <taxon>Obba</taxon>
    </lineage>
</organism>
<reference evidence="6 7" key="1">
    <citation type="submission" date="2016-07" db="EMBL/GenBank/DDBJ databases">
        <title>Draft genome of the white-rot fungus Obba rivulosa 3A-2.</title>
        <authorList>
            <consortium name="DOE Joint Genome Institute"/>
            <person name="Miettinen O."/>
            <person name="Riley R."/>
            <person name="Acob R."/>
            <person name="Barry K."/>
            <person name="Cullen D."/>
            <person name="De Vries R."/>
            <person name="Hainaut M."/>
            <person name="Hatakka A."/>
            <person name="Henrissat B."/>
            <person name="Hilden K."/>
            <person name="Kuo R."/>
            <person name="Labutti K."/>
            <person name="Lipzen A."/>
            <person name="Makela M.R."/>
            <person name="Sandor L."/>
            <person name="Spatafora J.W."/>
            <person name="Grigoriev I.V."/>
            <person name="Hibbett D.S."/>
        </authorList>
    </citation>
    <scope>NUCLEOTIDE SEQUENCE [LARGE SCALE GENOMIC DNA]</scope>
    <source>
        <strain evidence="6 7">3A-2</strain>
    </source>
</reference>
<keyword evidence="7" id="KW-1185">Reference proteome</keyword>
<dbReference type="InterPro" id="IPR029058">
    <property type="entry name" value="AB_hydrolase_fold"/>
</dbReference>
<dbReference type="PROSITE" id="PS00122">
    <property type="entry name" value="CARBOXYLESTERASE_B_1"/>
    <property type="match status" value="1"/>
</dbReference>
<dbReference type="PROSITE" id="PS00941">
    <property type="entry name" value="CARBOXYLESTERASE_B_2"/>
    <property type="match status" value="1"/>
</dbReference>
<evidence type="ECO:0000313" key="7">
    <source>
        <dbReference type="Proteomes" id="UP000250043"/>
    </source>
</evidence>
<evidence type="ECO:0000256" key="3">
    <source>
        <dbReference type="RuleBase" id="RU361235"/>
    </source>
</evidence>
<evidence type="ECO:0000313" key="6">
    <source>
        <dbReference type="EMBL" id="OCH90540.1"/>
    </source>
</evidence>
<evidence type="ECO:0000256" key="2">
    <source>
        <dbReference type="ARBA" id="ARBA00022801"/>
    </source>
</evidence>
<feature type="domain" description="Carboxylesterase type B" evidence="5">
    <location>
        <begin position="28"/>
        <end position="528"/>
    </location>
</feature>
<evidence type="ECO:0000256" key="4">
    <source>
        <dbReference type="SAM" id="MobiDB-lite"/>
    </source>
</evidence>
<gene>
    <name evidence="6" type="ORF">OBBRIDRAFT_877126</name>
</gene>
<feature type="region of interest" description="Disordered" evidence="4">
    <location>
        <begin position="87"/>
        <end position="107"/>
    </location>
</feature>
<proteinExistence type="inferred from homology"/>
<dbReference type="OrthoDB" id="408631at2759"/>
<accession>A0A8E2B3B2</accession>
<feature type="chain" id="PRO_5034541972" description="Carboxylic ester hydrolase" evidence="3">
    <location>
        <begin position="23"/>
        <end position="557"/>
    </location>
</feature>
<keyword evidence="3" id="KW-0732">Signal</keyword>
<dbReference type="EC" id="3.1.1.-" evidence="3"/>
<dbReference type="InterPro" id="IPR019826">
    <property type="entry name" value="Carboxylesterase_B_AS"/>
</dbReference>
<dbReference type="Gene3D" id="3.40.50.1820">
    <property type="entry name" value="alpha/beta hydrolase"/>
    <property type="match status" value="1"/>
</dbReference>
<evidence type="ECO:0000259" key="5">
    <source>
        <dbReference type="Pfam" id="PF00135"/>
    </source>
</evidence>
<name>A0A8E2B3B2_9APHY</name>
<dbReference type="PANTHER" id="PTHR11559">
    <property type="entry name" value="CARBOXYLESTERASE"/>
    <property type="match status" value="1"/>
</dbReference>
<dbReference type="InterPro" id="IPR002018">
    <property type="entry name" value="CarbesteraseB"/>
</dbReference>